<accession>A0A6A5WM72</accession>
<sequence length="187" mass="20954">MSPPDGFNQQGQQGAYPPYNPNQVPPSPPSRAVIPPNHYQADSAQPRQAASSMNGYGNPAQIYVWKGTQTELSWPPMQSVPRDWSFQSQQARDVVDRFGGPEMPQQGDRETERNNAEYYRQQFQNTQADAQPDAQPGGRLTEAALRAQGNRIGSNEGGGIGRWWNEEQREMVWNGVGWVRRNRNGGQ</sequence>
<evidence type="ECO:0000313" key="3">
    <source>
        <dbReference type="Proteomes" id="UP000799779"/>
    </source>
</evidence>
<feature type="region of interest" description="Disordered" evidence="1">
    <location>
        <begin position="1"/>
        <end position="59"/>
    </location>
</feature>
<dbReference type="Proteomes" id="UP000799779">
    <property type="component" value="Unassembled WGS sequence"/>
</dbReference>
<name>A0A6A5WM72_9PLEO</name>
<evidence type="ECO:0000256" key="1">
    <source>
        <dbReference type="SAM" id="MobiDB-lite"/>
    </source>
</evidence>
<dbReference type="EMBL" id="ML977575">
    <property type="protein sequence ID" value="KAF2002953.1"/>
    <property type="molecule type" value="Genomic_DNA"/>
</dbReference>
<evidence type="ECO:0000313" key="2">
    <source>
        <dbReference type="EMBL" id="KAF2002953.1"/>
    </source>
</evidence>
<keyword evidence="3" id="KW-1185">Reference proteome</keyword>
<feature type="region of interest" description="Disordered" evidence="1">
    <location>
        <begin position="97"/>
        <end position="117"/>
    </location>
</feature>
<dbReference type="AlphaFoldDB" id="A0A6A5WM72"/>
<organism evidence="2 3">
    <name type="scientific">Amniculicola lignicola CBS 123094</name>
    <dbReference type="NCBI Taxonomy" id="1392246"/>
    <lineage>
        <taxon>Eukaryota</taxon>
        <taxon>Fungi</taxon>
        <taxon>Dikarya</taxon>
        <taxon>Ascomycota</taxon>
        <taxon>Pezizomycotina</taxon>
        <taxon>Dothideomycetes</taxon>
        <taxon>Pleosporomycetidae</taxon>
        <taxon>Pleosporales</taxon>
        <taxon>Amniculicolaceae</taxon>
        <taxon>Amniculicola</taxon>
    </lineage>
</organism>
<gene>
    <name evidence="2" type="ORF">P154DRAFT_573763</name>
</gene>
<feature type="compositionally biased region" description="Polar residues" evidence="1">
    <location>
        <begin position="40"/>
        <end position="55"/>
    </location>
</feature>
<proteinExistence type="predicted"/>
<protein>
    <submittedName>
        <fullName evidence="2">Uncharacterized protein</fullName>
    </submittedName>
</protein>
<reference evidence="2" key="1">
    <citation type="journal article" date="2020" name="Stud. Mycol.">
        <title>101 Dothideomycetes genomes: a test case for predicting lifestyles and emergence of pathogens.</title>
        <authorList>
            <person name="Haridas S."/>
            <person name="Albert R."/>
            <person name="Binder M."/>
            <person name="Bloem J."/>
            <person name="Labutti K."/>
            <person name="Salamov A."/>
            <person name="Andreopoulos B."/>
            <person name="Baker S."/>
            <person name="Barry K."/>
            <person name="Bills G."/>
            <person name="Bluhm B."/>
            <person name="Cannon C."/>
            <person name="Castanera R."/>
            <person name="Culley D."/>
            <person name="Daum C."/>
            <person name="Ezra D."/>
            <person name="Gonzalez J."/>
            <person name="Henrissat B."/>
            <person name="Kuo A."/>
            <person name="Liang C."/>
            <person name="Lipzen A."/>
            <person name="Lutzoni F."/>
            <person name="Magnuson J."/>
            <person name="Mondo S."/>
            <person name="Nolan M."/>
            <person name="Ohm R."/>
            <person name="Pangilinan J."/>
            <person name="Park H.-J."/>
            <person name="Ramirez L."/>
            <person name="Alfaro M."/>
            <person name="Sun H."/>
            <person name="Tritt A."/>
            <person name="Yoshinaga Y."/>
            <person name="Zwiers L.-H."/>
            <person name="Turgeon B."/>
            <person name="Goodwin S."/>
            <person name="Spatafora J."/>
            <person name="Crous P."/>
            <person name="Grigoriev I."/>
        </authorList>
    </citation>
    <scope>NUCLEOTIDE SEQUENCE</scope>
    <source>
        <strain evidence="2">CBS 123094</strain>
    </source>
</reference>
<feature type="compositionally biased region" description="Pro residues" evidence="1">
    <location>
        <begin position="18"/>
        <end position="29"/>
    </location>
</feature>